<keyword evidence="2" id="KW-1185">Reference proteome</keyword>
<dbReference type="EMBL" id="KN846971">
    <property type="protein sequence ID" value="KIW81414.1"/>
    <property type="molecule type" value="Genomic_DNA"/>
</dbReference>
<proteinExistence type="predicted"/>
<accession>A0A0D2HA38</accession>
<gene>
    <name evidence="1" type="ORF">Z517_04439</name>
</gene>
<dbReference type="Proteomes" id="UP000053029">
    <property type="component" value="Unassembled WGS sequence"/>
</dbReference>
<evidence type="ECO:0000313" key="2">
    <source>
        <dbReference type="Proteomes" id="UP000053029"/>
    </source>
</evidence>
<dbReference type="OrthoDB" id="4937900at2759"/>
<dbReference type="HOGENOM" id="CLU_018979_0_0_1"/>
<dbReference type="AlphaFoldDB" id="A0A0D2HA38"/>
<evidence type="ECO:0000313" key="1">
    <source>
        <dbReference type="EMBL" id="KIW81414.1"/>
    </source>
</evidence>
<sequence>MPLFFGGVMANPKTDARPVYPGGDTSRNCARGSRACVYPNSSGTASDYARSIAWVESIETACQTWRENGDTPIPMLKILSSLDWHGLDPRGLRYLYYIASLGNVLDQNDARQFALWYDTYELGIQATAKYDFVAYAQIVAAADRIGKLTRMASVMEDAVWYRSLALKGLQQALASFSRENADGVLAASISLMFNQPTPTDWRRVMQGTAAVAEAMRPWAAFSGTRRMWEHIHPEVQDSQCAALQDGNTSYPSELSTSSAPMVTVQSSTAAVAFLLEQGLTAMNRLGTCIRHMKELSTTVRGLADMLRMAQAHHLTGQKYDPFWLAHPFCGMTNRESISFADISRSKPFVLVFLAHLYSALVVLSMLYPELDIAGFATVRLHSLDALIRHFEPIATIHCDACRESHSCKELLAFPGNVLQAYRKWQIDRRMSSSSSSPRTRYSATERLKENSFDLLANAEKIRASNYHWEEAPGGCNLPGESVSGSFR</sequence>
<dbReference type="VEuPathDB" id="FungiDB:Z517_04439"/>
<reference evidence="1 2" key="1">
    <citation type="submission" date="2015-01" db="EMBL/GenBank/DDBJ databases">
        <title>The Genome Sequence of Fonsecaea pedrosoi CBS 271.37.</title>
        <authorList>
            <consortium name="The Broad Institute Genomics Platform"/>
            <person name="Cuomo C."/>
            <person name="de Hoog S."/>
            <person name="Gorbushina A."/>
            <person name="Stielow B."/>
            <person name="Teixiera M."/>
            <person name="Abouelleil A."/>
            <person name="Chapman S.B."/>
            <person name="Priest M."/>
            <person name="Young S.K."/>
            <person name="Wortman J."/>
            <person name="Nusbaum C."/>
            <person name="Birren B."/>
        </authorList>
    </citation>
    <scope>NUCLEOTIDE SEQUENCE [LARGE SCALE GENOMIC DNA]</scope>
    <source>
        <strain evidence="1 2">CBS 271.37</strain>
    </source>
</reference>
<dbReference type="GeneID" id="25303929"/>
<name>A0A0D2HA38_9EURO</name>
<organism evidence="1 2">
    <name type="scientific">Fonsecaea pedrosoi CBS 271.37</name>
    <dbReference type="NCBI Taxonomy" id="1442368"/>
    <lineage>
        <taxon>Eukaryota</taxon>
        <taxon>Fungi</taxon>
        <taxon>Dikarya</taxon>
        <taxon>Ascomycota</taxon>
        <taxon>Pezizomycotina</taxon>
        <taxon>Eurotiomycetes</taxon>
        <taxon>Chaetothyriomycetidae</taxon>
        <taxon>Chaetothyriales</taxon>
        <taxon>Herpotrichiellaceae</taxon>
        <taxon>Fonsecaea</taxon>
    </lineage>
</organism>
<dbReference type="RefSeq" id="XP_013285222.1">
    <property type="nucleotide sequence ID" value="XM_013429768.1"/>
</dbReference>
<dbReference type="STRING" id="1442368.A0A0D2HA38"/>
<protein>
    <submittedName>
        <fullName evidence="1">Unplaced genomic scaffold supercont1.3, whole genome shotgun sequence</fullName>
    </submittedName>
</protein>